<dbReference type="GO" id="GO:0005829">
    <property type="term" value="C:cytosol"/>
    <property type="evidence" value="ECO:0007669"/>
    <property type="project" value="TreeGrafter"/>
</dbReference>
<evidence type="ECO:0000256" key="7">
    <source>
        <dbReference type="ARBA" id="ARBA00023027"/>
    </source>
</evidence>
<dbReference type="InterPro" id="IPR001509">
    <property type="entry name" value="Epimerase_deHydtase"/>
</dbReference>
<evidence type="ECO:0000256" key="1">
    <source>
        <dbReference type="ARBA" id="ARBA00000083"/>
    </source>
</evidence>
<comment type="subunit">
    <text evidence="10">Homodimer.</text>
</comment>
<dbReference type="GO" id="GO:0006012">
    <property type="term" value="P:galactose metabolic process"/>
    <property type="evidence" value="ECO:0007669"/>
    <property type="project" value="UniProtKB-UniPathway"/>
</dbReference>
<evidence type="ECO:0000256" key="8">
    <source>
        <dbReference type="ARBA" id="ARBA00023144"/>
    </source>
</evidence>
<dbReference type="PANTHER" id="PTHR43725">
    <property type="entry name" value="UDP-GLUCOSE 4-EPIMERASE"/>
    <property type="match status" value="1"/>
</dbReference>
<evidence type="ECO:0000256" key="10">
    <source>
        <dbReference type="RuleBase" id="RU366046"/>
    </source>
</evidence>
<dbReference type="InterPro" id="IPR005886">
    <property type="entry name" value="UDP_G4E"/>
</dbReference>
<keyword evidence="7 10" id="KW-0520">NAD</keyword>
<dbReference type="PANTHER" id="PTHR43725:SF47">
    <property type="entry name" value="UDP-GLUCOSE 4-EPIMERASE"/>
    <property type="match status" value="1"/>
</dbReference>
<evidence type="ECO:0000256" key="9">
    <source>
        <dbReference type="ARBA" id="ARBA00023235"/>
    </source>
</evidence>
<comment type="similarity">
    <text evidence="4 10">Belongs to the NAD(P)-dependent epimerase/dehydratase family.</text>
</comment>
<dbReference type="GO" id="GO:0003978">
    <property type="term" value="F:UDP-glucose 4-epimerase activity"/>
    <property type="evidence" value="ECO:0007669"/>
    <property type="project" value="UniProtKB-UniRule"/>
</dbReference>
<evidence type="ECO:0000313" key="13">
    <source>
        <dbReference type="Proteomes" id="UP000381260"/>
    </source>
</evidence>
<dbReference type="RefSeq" id="WP_153857388.1">
    <property type="nucleotide sequence ID" value="NZ_CP045913.1"/>
</dbReference>
<dbReference type="NCBIfam" id="TIGR01179">
    <property type="entry name" value="galE"/>
    <property type="match status" value="1"/>
</dbReference>
<protein>
    <recommendedName>
        <fullName evidence="6 10">UDP-glucose 4-epimerase</fullName>
        <ecNumber evidence="5 10">5.1.3.2</ecNumber>
    </recommendedName>
</protein>
<dbReference type="AlphaFoldDB" id="A0A5Q2V5U5"/>
<dbReference type="EMBL" id="CP045913">
    <property type="protein sequence ID" value="QGH59728.1"/>
    <property type="molecule type" value="Genomic_DNA"/>
</dbReference>
<dbReference type="NCBIfam" id="NF007956">
    <property type="entry name" value="PRK10675.1"/>
    <property type="match status" value="1"/>
</dbReference>
<keyword evidence="9 10" id="KW-0413">Isomerase</keyword>
<evidence type="ECO:0000256" key="5">
    <source>
        <dbReference type="ARBA" id="ARBA00013189"/>
    </source>
</evidence>
<dbReference type="InterPro" id="IPR036291">
    <property type="entry name" value="NAD(P)-bd_dom_sf"/>
</dbReference>
<accession>A0A5Q2V5U5</accession>
<evidence type="ECO:0000256" key="6">
    <source>
        <dbReference type="ARBA" id="ARBA00018569"/>
    </source>
</evidence>
<keyword evidence="10" id="KW-0119">Carbohydrate metabolism</keyword>
<evidence type="ECO:0000256" key="4">
    <source>
        <dbReference type="ARBA" id="ARBA00007637"/>
    </source>
</evidence>
<reference evidence="12 13" key="1">
    <citation type="submission" date="2019-11" db="EMBL/GenBank/DDBJ databases">
        <title>The Phosphoenolpyruvate Phosphotransferase System Regulates Serratia proteamaculans 336X Biofilm Formation and Wheat Roots colonization.</title>
        <authorList>
            <person name="Liu F."/>
        </authorList>
    </citation>
    <scope>NUCLEOTIDE SEQUENCE [LARGE SCALE GENOMIC DNA]</scope>
    <source>
        <strain evidence="12 13">336X</strain>
    </source>
</reference>
<evidence type="ECO:0000256" key="2">
    <source>
        <dbReference type="ARBA" id="ARBA00001911"/>
    </source>
</evidence>
<dbReference type="UniPathway" id="UPA00214"/>
<evidence type="ECO:0000259" key="11">
    <source>
        <dbReference type="Pfam" id="PF01370"/>
    </source>
</evidence>
<sequence>MAILVTGGAGYIGSHTVLALLERDEDVVVLDNLSNSSQESLHRVEKLTGKAAVFYQGDIQDGECLKRIFDAHAIDSVIHFAGLKAVGESTRKPLEYYQNNVAGTLVLLQEMRQAGVRKFIFSSSATVYGTPEQVPLLETSHIGGTTNPYGTSKLMVEQILQDFSKAEPQFSITALRYFNPAGAHESGMIGEDPNGIPNNLLPYIAQVAIGKLEKLSIFGNDYPTPDGTGVRDYIHVMDLAEGHLKAIDHIDDQKGFTVYNLGTGIGYSVMEMLQAFEKASECRVAYQIMPRREGDIAECWSSSELAAEKLGWRATRNLESMMRDAWNWQRNNPQGYRS</sequence>
<proteinExistence type="inferred from homology"/>
<name>A0A5Q2V5U5_SERPR</name>
<evidence type="ECO:0000256" key="3">
    <source>
        <dbReference type="ARBA" id="ARBA00004947"/>
    </source>
</evidence>
<gene>
    <name evidence="12" type="primary">galE</name>
    <name evidence="12" type="ORF">GHV41_02200</name>
</gene>
<feature type="domain" description="NAD-dependent epimerase/dehydratase" evidence="11">
    <location>
        <begin position="3"/>
        <end position="262"/>
    </location>
</feature>
<comment type="pathway">
    <text evidence="3 10">Carbohydrate metabolism; galactose metabolism.</text>
</comment>
<dbReference type="EC" id="5.1.3.2" evidence="5 10"/>
<dbReference type="Gene3D" id="3.90.25.10">
    <property type="entry name" value="UDP-galactose 4-epimerase, domain 1"/>
    <property type="match status" value="1"/>
</dbReference>
<dbReference type="Gene3D" id="3.40.50.720">
    <property type="entry name" value="NAD(P)-binding Rossmann-like Domain"/>
    <property type="match status" value="1"/>
</dbReference>
<dbReference type="CDD" id="cd05247">
    <property type="entry name" value="UDP_G4E_1_SDR_e"/>
    <property type="match status" value="1"/>
</dbReference>
<comment type="catalytic activity">
    <reaction evidence="1 10">
        <text>UDP-alpha-D-glucose = UDP-alpha-D-galactose</text>
        <dbReference type="Rhea" id="RHEA:22168"/>
        <dbReference type="ChEBI" id="CHEBI:58885"/>
        <dbReference type="ChEBI" id="CHEBI:66914"/>
        <dbReference type="EC" id="5.1.3.2"/>
    </reaction>
</comment>
<dbReference type="SUPFAM" id="SSF51735">
    <property type="entry name" value="NAD(P)-binding Rossmann-fold domains"/>
    <property type="match status" value="1"/>
</dbReference>
<comment type="cofactor">
    <cofactor evidence="2 10">
        <name>NAD(+)</name>
        <dbReference type="ChEBI" id="CHEBI:57540"/>
    </cofactor>
</comment>
<evidence type="ECO:0000313" key="12">
    <source>
        <dbReference type="EMBL" id="QGH59728.1"/>
    </source>
</evidence>
<dbReference type="Proteomes" id="UP000381260">
    <property type="component" value="Chromosome"/>
</dbReference>
<organism evidence="12 13">
    <name type="scientific">Serratia proteamaculans</name>
    <dbReference type="NCBI Taxonomy" id="28151"/>
    <lineage>
        <taxon>Bacteria</taxon>
        <taxon>Pseudomonadati</taxon>
        <taxon>Pseudomonadota</taxon>
        <taxon>Gammaproteobacteria</taxon>
        <taxon>Enterobacterales</taxon>
        <taxon>Yersiniaceae</taxon>
        <taxon>Serratia</taxon>
    </lineage>
</organism>
<keyword evidence="8" id="KW-0299">Galactose metabolism</keyword>
<dbReference type="Pfam" id="PF01370">
    <property type="entry name" value="Epimerase"/>
    <property type="match status" value="1"/>
</dbReference>